<feature type="binding site" evidence="6">
    <location>
        <position position="181"/>
    </location>
    <ligand>
        <name>FAD</name>
        <dbReference type="ChEBI" id="CHEBI:57692"/>
    </ligand>
</feature>
<reference evidence="9" key="1">
    <citation type="submission" date="2017-05" db="UniProtKB">
        <authorList>
            <consortium name="EnsemblMetazoa"/>
        </authorList>
    </citation>
    <scope>IDENTIFICATION</scope>
</reference>
<dbReference type="Pfam" id="PF00970">
    <property type="entry name" value="FAD_binding_6"/>
    <property type="match status" value="1"/>
</dbReference>
<dbReference type="AlphaFoldDB" id="A0A1X7VH66"/>
<dbReference type="OMA" id="YSPYWTD"/>
<sequence>MEWSNGGLNKDGVSLSAGKKRPRESHTVEQSGVDDKKGCGEPFSWWTSLMLGITAYDDGGNDEWLPEKPQKPLPSDCCGTGCSPCVNDIYEREMEKWFELQRMSIEERQRIWRGKQEAQSETEKALSPEKYNKFELISFIQVSRDSFLCSFKLPQNQTLGIKVGQHATMRLKDHEGKYIARQYTPISPLNQKDHFEVLIKLYSDGLLSTIIGATFKPGCLVEWKGPFGEFQYSPNRFKELVMLACGTGIAPMIQVIRAVLENEDDFTKLRLLYASKTQHDILLKNLINEFSDYWNFSVMYFFSSCNEEKLSLDKGQVCYGDCVKFGRIDQSILESELGNSESIQFLICGTKSFDKDMIKYLLKLNFNYEQIFKF</sequence>
<dbReference type="SUPFAM" id="SSF63380">
    <property type="entry name" value="Riboflavin synthase domain-like"/>
    <property type="match status" value="1"/>
</dbReference>
<dbReference type="CDD" id="cd06183">
    <property type="entry name" value="cyt_b5_reduct_like"/>
    <property type="match status" value="1"/>
</dbReference>
<name>A0A1X7VH66_AMPQE</name>
<keyword evidence="5" id="KW-0560">Oxidoreductase</keyword>
<evidence type="ECO:0000256" key="1">
    <source>
        <dbReference type="ARBA" id="ARBA00001974"/>
    </source>
</evidence>
<accession>A0A1X7VH66</accession>
<dbReference type="Pfam" id="PF00175">
    <property type="entry name" value="NAD_binding_1"/>
    <property type="match status" value="1"/>
</dbReference>
<dbReference type="InParanoid" id="A0A1X7VH66"/>
<dbReference type="PRINTS" id="PR00406">
    <property type="entry name" value="CYTB5RDTASE"/>
</dbReference>
<dbReference type="OrthoDB" id="432685at2759"/>
<dbReference type="Pfam" id="PF09791">
    <property type="entry name" value="Oxidored-like"/>
    <property type="match status" value="1"/>
</dbReference>
<dbReference type="InterPro" id="IPR039261">
    <property type="entry name" value="FNR_nucleotide-bd"/>
</dbReference>
<feature type="binding site" evidence="6">
    <location>
        <position position="200"/>
    </location>
    <ligand>
        <name>FAD</name>
        <dbReference type="ChEBI" id="CHEBI:57692"/>
    </ligand>
</feature>
<dbReference type="Gene3D" id="2.40.30.10">
    <property type="entry name" value="Translation factors"/>
    <property type="match status" value="1"/>
</dbReference>
<dbReference type="InterPro" id="IPR019180">
    <property type="entry name" value="Oxidoreductase-like_N"/>
</dbReference>
<dbReference type="InterPro" id="IPR008333">
    <property type="entry name" value="Cbr1-like_FAD-bd_dom"/>
</dbReference>
<evidence type="ECO:0000256" key="3">
    <source>
        <dbReference type="ARBA" id="ARBA00022630"/>
    </source>
</evidence>
<feature type="region of interest" description="Disordered" evidence="7">
    <location>
        <begin position="1"/>
        <end position="35"/>
    </location>
</feature>
<proteinExistence type="inferred from homology"/>
<comment type="similarity">
    <text evidence="2">Belongs to the flavoprotein pyridine nucleotide cytochrome reductase family.</text>
</comment>
<dbReference type="SUPFAM" id="SSF52343">
    <property type="entry name" value="Ferredoxin reductase-like, C-terminal NADP-linked domain"/>
    <property type="match status" value="1"/>
</dbReference>
<comment type="cofactor">
    <cofactor evidence="1 6">
        <name>FAD</name>
        <dbReference type="ChEBI" id="CHEBI:57692"/>
    </cofactor>
</comment>
<keyword evidence="3 6" id="KW-0285">Flavoprotein</keyword>
<evidence type="ECO:0000313" key="9">
    <source>
        <dbReference type="EnsemblMetazoa" id="Aqu2.1.39119_001"/>
    </source>
</evidence>
<dbReference type="PROSITE" id="PS51384">
    <property type="entry name" value="FAD_FR"/>
    <property type="match status" value="1"/>
</dbReference>
<evidence type="ECO:0000256" key="7">
    <source>
        <dbReference type="SAM" id="MobiDB-lite"/>
    </source>
</evidence>
<dbReference type="EnsemblMetazoa" id="Aqu2.1.39119_001">
    <property type="protein sequence ID" value="Aqu2.1.39119_001"/>
    <property type="gene ID" value="Aqu2.1.39119"/>
</dbReference>
<dbReference type="InterPro" id="IPR017938">
    <property type="entry name" value="Riboflavin_synthase-like_b-brl"/>
</dbReference>
<feature type="binding site" evidence="6">
    <location>
        <position position="183"/>
    </location>
    <ligand>
        <name>FAD</name>
        <dbReference type="ChEBI" id="CHEBI:57692"/>
    </ligand>
</feature>
<keyword evidence="4 6" id="KW-0274">FAD</keyword>
<dbReference type="PANTHER" id="PTHR19370:SF184">
    <property type="entry name" value="NADH-CYTOCHROME B5 REDUCTASE-LIKE"/>
    <property type="match status" value="1"/>
</dbReference>
<dbReference type="Gene3D" id="3.40.50.80">
    <property type="entry name" value="Nucleotide-binding domain of ferredoxin-NADP reductase (FNR) module"/>
    <property type="match status" value="1"/>
</dbReference>
<protein>
    <recommendedName>
        <fullName evidence="8">FAD-binding FR-type domain-containing protein</fullName>
    </recommendedName>
</protein>
<evidence type="ECO:0000256" key="5">
    <source>
        <dbReference type="ARBA" id="ARBA00023002"/>
    </source>
</evidence>
<dbReference type="FunCoup" id="A0A1X7VH66">
    <property type="interactions" value="2"/>
</dbReference>
<feature type="binding site" evidence="6">
    <location>
        <position position="208"/>
    </location>
    <ligand>
        <name>FAD</name>
        <dbReference type="ChEBI" id="CHEBI:57692"/>
    </ligand>
</feature>
<organism evidence="9">
    <name type="scientific">Amphimedon queenslandica</name>
    <name type="common">Sponge</name>
    <dbReference type="NCBI Taxonomy" id="400682"/>
    <lineage>
        <taxon>Eukaryota</taxon>
        <taxon>Metazoa</taxon>
        <taxon>Porifera</taxon>
        <taxon>Demospongiae</taxon>
        <taxon>Heteroscleromorpha</taxon>
        <taxon>Haplosclerida</taxon>
        <taxon>Niphatidae</taxon>
        <taxon>Amphimedon</taxon>
    </lineage>
</organism>
<evidence type="ECO:0000256" key="4">
    <source>
        <dbReference type="ARBA" id="ARBA00022827"/>
    </source>
</evidence>
<dbReference type="eggNOG" id="KOG0534">
    <property type="taxonomic scope" value="Eukaryota"/>
</dbReference>
<evidence type="ECO:0000256" key="2">
    <source>
        <dbReference type="ARBA" id="ARBA00006105"/>
    </source>
</evidence>
<feature type="binding site" evidence="6">
    <location>
        <position position="198"/>
    </location>
    <ligand>
        <name>FAD</name>
        <dbReference type="ChEBI" id="CHEBI:57692"/>
    </ligand>
</feature>
<dbReference type="STRING" id="400682.A0A1X7VH66"/>
<dbReference type="GO" id="GO:0016491">
    <property type="term" value="F:oxidoreductase activity"/>
    <property type="evidence" value="ECO:0007669"/>
    <property type="project" value="UniProtKB-KW"/>
</dbReference>
<dbReference type="InterPro" id="IPR001834">
    <property type="entry name" value="CBR-like"/>
</dbReference>
<dbReference type="PANTHER" id="PTHR19370">
    <property type="entry name" value="NADH-CYTOCHROME B5 REDUCTASE"/>
    <property type="match status" value="1"/>
</dbReference>
<dbReference type="InterPro" id="IPR017927">
    <property type="entry name" value="FAD-bd_FR_type"/>
</dbReference>
<dbReference type="InterPro" id="IPR001433">
    <property type="entry name" value="OxRdtase_FAD/NAD-bd"/>
</dbReference>
<evidence type="ECO:0000259" key="8">
    <source>
        <dbReference type="PROSITE" id="PS51384"/>
    </source>
</evidence>
<evidence type="ECO:0000256" key="6">
    <source>
        <dbReference type="PIRSR" id="PIRSR601834-1"/>
    </source>
</evidence>
<feature type="domain" description="FAD-binding FR-type" evidence="8">
    <location>
        <begin position="129"/>
        <end position="233"/>
    </location>
</feature>